<comment type="caution">
    <text evidence="2">The sequence shown here is derived from an EMBL/GenBank/DDBJ whole genome shotgun (WGS) entry which is preliminary data.</text>
</comment>
<gene>
    <name evidence="2" type="ORF">Ahy_B10g105541</name>
</gene>
<dbReference type="AlphaFoldDB" id="A0A444X879"/>
<sequence>MVMRQNMISLVIGSIGAALSLVAYSQTLISPTQCITFGLLVLMFALLIREGLISF</sequence>
<name>A0A444X879_ARAHY</name>
<evidence type="ECO:0000256" key="1">
    <source>
        <dbReference type="SAM" id="Phobius"/>
    </source>
</evidence>
<keyword evidence="3" id="KW-1185">Reference proteome</keyword>
<protein>
    <submittedName>
        <fullName evidence="2">Uncharacterized protein</fullName>
    </submittedName>
</protein>
<feature type="transmembrane region" description="Helical" evidence="1">
    <location>
        <begin position="35"/>
        <end position="52"/>
    </location>
</feature>
<accession>A0A444X879</accession>
<evidence type="ECO:0000313" key="2">
    <source>
        <dbReference type="EMBL" id="RYQ85905.1"/>
    </source>
</evidence>
<dbReference type="EMBL" id="SDMP01000020">
    <property type="protein sequence ID" value="RYQ85905.1"/>
    <property type="molecule type" value="Genomic_DNA"/>
</dbReference>
<reference evidence="2 3" key="1">
    <citation type="submission" date="2019-01" db="EMBL/GenBank/DDBJ databases">
        <title>Sequencing of cultivated peanut Arachis hypogaea provides insights into genome evolution and oil improvement.</title>
        <authorList>
            <person name="Chen X."/>
        </authorList>
    </citation>
    <scope>NUCLEOTIDE SEQUENCE [LARGE SCALE GENOMIC DNA]</scope>
    <source>
        <strain evidence="3">cv. Fuhuasheng</strain>
        <tissue evidence="2">Leaves</tissue>
    </source>
</reference>
<dbReference type="Proteomes" id="UP000289738">
    <property type="component" value="Chromosome B10"/>
</dbReference>
<keyword evidence="1" id="KW-1133">Transmembrane helix</keyword>
<evidence type="ECO:0000313" key="3">
    <source>
        <dbReference type="Proteomes" id="UP000289738"/>
    </source>
</evidence>
<keyword evidence="1" id="KW-0472">Membrane</keyword>
<keyword evidence="1" id="KW-0812">Transmembrane</keyword>
<organism evidence="2 3">
    <name type="scientific">Arachis hypogaea</name>
    <name type="common">Peanut</name>
    <dbReference type="NCBI Taxonomy" id="3818"/>
    <lineage>
        <taxon>Eukaryota</taxon>
        <taxon>Viridiplantae</taxon>
        <taxon>Streptophyta</taxon>
        <taxon>Embryophyta</taxon>
        <taxon>Tracheophyta</taxon>
        <taxon>Spermatophyta</taxon>
        <taxon>Magnoliopsida</taxon>
        <taxon>eudicotyledons</taxon>
        <taxon>Gunneridae</taxon>
        <taxon>Pentapetalae</taxon>
        <taxon>rosids</taxon>
        <taxon>fabids</taxon>
        <taxon>Fabales</taxon>
        <taxon>Fabaceae</taxon>
        <taxon>Papilionoideae</taxon>
        <taxon>50 kb inversion clade</taxon>
        <taxon>dalbergioids sensu lato</taxon>
        <taxon>Dalbergieae</taxon>
        <taxon>Pterocarpus clade</taxon>
        <taxon>Arachis</taxon>
    </lineage>
</organism>
<proteinExistence type="predicted"/>